<protein>
    <submittedName>
        <fullName evidence="4">Alpha-tubulin suppressor-like RCC1 family protein</fullName>
    </submittedName>
</protein>
<dbReference type="PANTHER" id="PTHR22870">
    <property type="entry name" value="REGULATOR OF CHROMOSOME CONDENSATION"/>
    <property type="match status" value="1"/>
</dbReference>
<evidence type="ECO:0000313" key="4">
    <source>
        <dbReference type="EMBL" id="MBP1931051.1"/>
    </source>
</evidence>
<dbReference type="RefSeq" id="WP_209809149.1">
    <property type="nucleotide sequence ID" value="NZ_JAGGKT010000002.1"/>
</dbReference>
<comment type="caution">
    <text evidence="4">The sequence shown here is derived from an EMBL/GenBank/DDBJ whole genome shotgun (WGS) entry which is preliminary data.</text>
</comment>
<accession>A0ABS4GLC7</accession>
<feature type="domain" description="Copper amine oxidase-like N-terminal" evidence="3">
    <location>
        <begin position="380"/>
        <end position="491"/>
    </location>
</feature>
<gene>
    <name evidence="4" type="ORF">J2Z37_001048</name>
</gene>
<keyword evidence="5" id="KW-1185">Reference proteome</keyword>
<evidence type="ECO:0000259" key="3">
    <source>
        <dbReference type="Pfam" id="PF07833"/>
    </source>
</evidence>
<reference evidence="4 5" key="1">
    <citation type="submission" date="2021-03" db="EMBL/GenBank/DDBJ databases">
        <title>Genomic Encyclopedia of Type Strains, Phase IV (KMG-IV): sequencing the most valuable type-strain genomes for metagenomic binning, comparative biology and taxonomic classification.</title>
        <authorList>
            <person name="Goeker M."/>
        </authorList>
    </citation>
    <scope>NUCLEOTIDE SEQUENCE [LARGE SCALE GENOMIC DNA]</scope>
    <source>
        <strain evidence="4 5">DSM 24738</strain>
    </source>
</reference>
<evidence type="ECO:0000256" key="2">
    <source>
        <dbReference type="SAM" id="SignalP"/>
    </source>
</evidence>
<dbReference type="InterPro" id="IPR012854">
    <property type="entry name" value="Cu_amine_oxidase-like_N"/>
</dbReference>
<name>A0ABS4GLC7_9BACL</name>
<feature type="chain" id="PRO_5046503302" evidence="2">
    <location>
        <begin position="24"/>
        <end position="493"/>
    </location>
</feature>
<dbReference type="SUPFAM" id="SSF55383">
    <property type="entry name" value="Copper amine oxidase, domain N"/>
    <property type="match status" value="2"/>
</dbReference>
<evidence type="ECO:0000256" key="1">
    <source>
        <dbReference type="ARBA" id="ARBA00022737"/>
    </source>
</evidence>
<dbReference type="Gene3D" id="3.30.457.10">
    <property type="entry name" value="Copper amine oxidase-like, N-terminal domain"/>
    <property type="match status" value="1"/>
</dbReference>
<organism evidence="4 5">
    <name type="scientific">Ammoniphilus resinae</name>
    <dbReference type="NCBI Taxonomy" id="861532"/>
    <lineage>
        <taxon>Bacteria</taxon>
        <taxon>Bacillati</taxon>
        <taxon>Bacillota</taxon>
        <taxon>Bacilli</taxon>
        <taxon>Bacillales</taxon>
        <taxon>Paenibacillaceae</taxon>
        <taxon>Aneurinibacillus group</taxon>
        <taxon>Ammoniphilus</taxon>
    </lineage>
</organism>
<dbReference type="Pfam" id="PF07833">
    <property type="entry name" value="Cu_amine_oxidN1"/>
    <property type="match status" value="1"/>
</dbReference>
<evidence type="ECO:0000313" key="5">
    <source>
        <dbReference type="Proteomes" id="UP001519343"/>
    </source>
</evidence>
<dbReference type="PANTHER" id="PTHR22870:SF408">
    <property type="entry name" value="OS09G0560450 PROTEIN"/>
    <property type="match status" value="1"/>
</dbReference>
<feature type="signal peptide" evidence="2">
    <location>
        <begin position="1"/>
        <end position="23"/>
    </location>
</feature>
<sequence length="493" mass="54762">MKKAILAFTVITSLCTSGLPASAVTDPVTTISHFEANSLITSDGSYWVWGGQQSVPTQVHGIDDAVESFESQLVKKEDGSIVFVERDLYLPSDITVHPVPGLSNITSVHASWNELLATDQEGRVFVIPYSGGRPIASTIGNVTQVEGIDQVKEIFSFYEVDDHYNHTMRWIFLKKDGTLWRNTSGLEGFEQVRSLSGIIEIEENLALKEDGTVWSFPLRPISSNDPVKVEGLPTIQKIATDERSNAAIDREGKLWFWGATLTGSSDGTQVHFQSKPVRLTGIRNVAEVYFIERTLIALTNDDQLYAASINREKMPANAKFEQLTSGVTELQPSTRHLILRKSDGTLWGWGVNKNAQLGFGDYEFMYNKPVPMQPPVTIVLNEKSVSLTNGVIIRNGQAFIPLRSVFEQLGAIPTWNAANRTVTIEQKKNGTPPIRIVVNYTTGKTLVNDHPIMLANDPFIIQGISYLPLRFISESLGAKVDWIKEQRKIVITM</sequence>
<dbReference type="SUPFAM" id="SSF50985">
    <property type="entry name" value="RCC1/BLIP-II"/>
    <property type="match status" value="1"/>
</dbReference>
<dbReference type="EMBL" id="JAGGKT010000002">
    <property type="protein sequence ID" value="MBP1931051.1"/>
    <property type="molecule type" value="Genomic_DNA"/>
</dbReference>
<dbReference type="InterPro" id="IPR036582">
    <property type="entry name" value="Mao_N_sf"/>
</dbReference>
<dbReference type="Gene3D" id="2.130.10.30">
    <property type="entry name" value="Regulator of chromosome condensation 1/beta-lactamase-inhibitor protein II"/>
    <property type="match status" value="1"/>
</dbReference>
<dbReference type="InterPro" id="IPR051210">
    <property type="entry name" value="Ub_ligase/GEF_domain"/>
</dbReference>
<keyword evidence="1" id="KW-0677">Repeat</keyword>
<keyword evidence="2" id="KW-0732">Signal</keyword>
<dbReference type="InterPro" id="IPR009091">
    <property type="entry name" value="RCC1/BLIP-II"/>
</dbReference>
<proteinExistence type="predicted"/>
<dbReference type="Proteomes" id="UP001519343">
    <property type="component" value="Unassembled WGS sequence"/>
</dbReference>